<dbReference type="EMBL" id="OX596090">
    <property type="protein sequence ID" value="CAI9711215.1"/>
    <property type="molecule type" value="Genomic_DNA"/>
</dbReference>
<accession>A0ACB0FDP9</accession>
<dbReference type="Proteomes" id="UP001162501">
    <property type="component" value="Chromosome 6"/>
</dbReference>
<organism evidence="1 2">
    <name type="scientific">Rangifer tarandus platyrhynchus</name>
    <name type="common">Svalbard reindeer</name>
    <dbReference type="NCBI Taxonomy" id="3082113"/>
    <lineage>
        <taxon>Eukaryota</taxon>
        <taxon>Metazoa</taxon>
        <taxon>Chordata</taxon>
        <taxon>Craniata</taxon>
        <taxon>Vertebrata</taxon>
        <taxon>Euteleostomi</taxon>
        <taxon>Mammalia</taxon>
        <taxon>Eutheria</taxon>
        <taxon>Laurasiatheria</taxon>
        <taxon>Artiodactyla</taxon>
        <taxon>Ruminantia</taxon>
        <taxon>Pecora</taxon>
        <taxon>Cervidae</taxon>
        <taxon>Odocoileinae</taxon>
        <taxon>Rangifer</taxon>
    </lineage>
</organism>
<name>A0ACB0FDP9_RANTA</name>
<evidence type="ECO:0000313" key="2">
    <source>
        <dbReference type="Proteomes" id="UP001162501"/>
    </source>
</evidence>
<proteinExistence type="predicted"/>
<evidence type="ECO:0000313" key="1">
    <source>
        <dbReference type="EMBL" id="CAI9711215.1"/>
    </source>
</evidence>
<gene>
    <name evidence="1" type="ORF">MRATA1EN3_LOCUS22428</name>
</gene>
<sequence length="146" mass="15542">MAPFPCPALSVAMETCIRSQHQRSQLFSCCPLGPNPVSVSVSGELCLSVGLPRIAGSWLPGQHACGPHRTGQGDVWTQALDLRAASVAHVEGPGLLRGQTRGTQVFRLLKPLQPDHRKWLRNPAGRSHAEAGLPVTTGKMYGGSSE</sequence>
<reference evidence="1" key="1">
    <citation type="submission" date="2023-05" db="EMBL/GenBank/DDBJ databases">
        <authorList>
            <consortium name="ELIXIR-Norway"/>
        </authorList>
    </citation>
    <scope>NUCLEOTIDE SEQUENCE</scope>
</reference>
<protein>
    <submittedName>
        <fullName evidence="1">Uncharacterized protein</fullName>
    </submittedName>
</protein>